<comment type="caution">
    <text evidence="1">The sequence shown here is derived from an EMBL/GenBank/DDBJ whole genome shotgun (WGS) entry which is preliminary data.</text>
</comment>
<dbReference type="AlphaFoldDB" id="A0A0A5GFN1"/>
<dbReference type="RefSeq" id="WP_027446428.1">
    <property type="nucleotide sequence ID" value="NZ_AULJ01000034.1"/>
</dbReference>
<organism evidence="1 2">
    <name type="scientific">Pontibacillus marinus BH030004 = DSM 16465</name>
    <dbReference type="NCBI Taxonomy" id="1385511"/>
    <lineage>
        <taxon>Bacteria</taxon>
        <taxon>Bacillati</taxon>
        <taxon>Bacillota</taxon>
        <taxon>Bacilli</taxon>
        <taxon>Bacillales</taxon>
        <taxon>Bacillaceae</taxon>
        <taxon>Pontibacillus</taxon>
    </lineage>
</organism>
<keyword evidence="2" id="KW-1185">Reference proteome</keyword>
<name>A0A0A5GFN1_9BACI</name>
<protein>
    <submittedName>
        <fullName evidence="1">Uncharacterized protein</fullName>
    </submittedName>
</protein>
<accession>A0A0A5GFN1</accession>
<reference evidence="1 2" key="1">
    <citation type="submission" date="2013-08" db="EMBL/GenBank/DDBJ databases">
        <authorList>
            <person name="Huang J."/>
            <person name="Wang G."/>
        </authorList>
    </citation>
    <scope>NUCLEOTIDE SEQUENCE [LARGE SCALE GENOMIC DNA]</scope>
    <source>
        <strain evidence="1 2">BH030004</strain>
    </source>
</reference>
<dbReference type="OrthoDB" id="9772751at2"/>
<dbReference type="Proteomes" id="UP000030403">
    <property type="component" value="Unassembled WGS sequence"/>
</dbReference>
<sequence>MLDLLKNGKKRYRYDKGASDQTAELAGDQIRSFLEQAGFEYVRVHHRPGKPNKTTCVVGSAP</sequence>
<evidence type="ECO:0000313" key="1">
    <source>
        <dbReference type="EMBL" id="KGX89935.1"/>
    </source>
</evidence>
<gene>
    <name evidence="1" type="ORF">N783_03140</name>
</gene>
<proteinExistence type="predicted"/>
<dbReference type="STRING" id="1385511.GCA_000425225_02768"/>
<evidence type="ECO:0000313" key="2">
    <source>
        <dbReference type="Proteomes" id="UP000030403"/>
    </source>
</evidence>
<dbReference type="EMBL" id="AVPF01000011">
    <property type="protein sequence ID" value="KGX89935.1"/>
    <property type="molecule type" value="Genomic_DNA"/>
</dbReference>